<reference evidence="4" key="1">
    <citation type="submission" date="2019-08" db="EMBL/GenBank/DDBJ databases">
        <authorList>
            <person name="Kucharzyk K."/>
            <person name="Murdoch R.W."/>
            <person name="Higgins S."/>
            <person name="Loffler F."/>
        </authorList>
    </citation>
    <scope>NUCLEOTIDE SEQUENCE</scope>
</reference>
<proteinExistence type="predicted"/>
<dbReference type="EMBL" id="VSSQ01001183">
    <property type="protein sequence ID" value="MPM05971.1"/>
    <property type="molecule type" value="Genomic_DNA"/>
</dbReference>
<dbReference type="PANTHER" id="PTHR46969:SF1">
    <property type="entry name" value="BIFUNCTIONAL PROTEIN HLDE"/>
    <property type="match status" value="1"/>
</dbReference>
<gene>
    <name evidence="4" type="primary">rfaE_3</name>
    <name evidence="4" type="ORF">SDC9_52266</name>
</gene>
<evidence type="ECO:0000256" key="2">
    <source>
        <dbReference type="ARBA" id="ARBA00022777"/>
    </source>
</evidence>
<dbReference type="GO" id="GO:0033786">
    <property type="term" value="F:heptose-1-phosphate adenylyltransferase activity"/>
    <property type="evidence" value="ECO:0007669"/>
    <property type="project" value="TreeGrafter"/>
</dbReference>
<feature type="domain" description="Carbohydrate kinase PfkB" evidence="3">
    <location>
        <begin position="11"/>
        <end position="313"/>
    </location>
</feature>
<dbReference type="SUPFAM" id="SSF53613">
    <property type="entry name" value="Ribokinase-like"/>
    <property type="match status" value="1"/>
</dbReference>
<dbReference type="InterPro" id="IPR011913">
    <property type="entry name" value="RfaE_dom_I"/>
</dbReference>
<dbReference type="InterPro" id="IPR029056">
    <property type="entry name" value="Ribokinase-like"/>
</dbReference>
<dbReference type="Pfam" id="PF00294">
    <property type="entry name" value="PfkB"/>
    <property type="match status" value="1"/>
</dbReference>
<dbReference type="InterPro" id="IPR011611">
    <property type="entry name" value="PfkB_dom"/>
</dbReference>
<dbReference type="GO" id="GO:0016773">
    <property type="term" value="F:phosphotransferase activity, alcohol group as acceptor"/>
    <property type="evidence" value="ECO:0007669"/>
    <property type="project" value="InterPro"/>
</dbReference>
<dbReference type="CDD" id="cd01172">
    <property type="entry name" value="RfaE_like"/>
    <property type="match status" value="1"/>
</dbReference>
<dbReference type="Gene3D" id="3.40.1190.20">
    <property type="match status" value="1"/>
</dbReference>
<evidence type="ECO:0000256" key="1">
    <source>
        <dbReference type="ARBA" id="ARBA00022679"/>
    </source>
</evidence>
<dbReference type="PANTHER" id="PTHR46969">
    <property type="entry name" value="BIFUNCTIONAL PROTEIN HLDE"/>
    <property type="match status" value="1"/>
</dbReference>
<dbReference type="PROSITE" id="PS00583">
    <property type="entry name" value="PFKB_KINASES_1"/>
    <property type="match status" value="1"/>
</dbReference>
<evidence type="ECO:0000313" key="4">
    <source>
        <dbReference type="EMBL" id="MPM05971.1"/>
    </source>
</evidence>
<comment type="caution">
    <text evidence="4">The sequence shown here is derived from an EMBL/GenBank/DDBJ whole genome shotgun (WGS) entry which is preliminary data.</text>
</comment>
<sequence length="329" mass="36374">MNFRENPFQNKKILIIGDVMLDSYIWGKVDRISPEAPVPVVSVEKRESRMGGAANVALNISALGSTAILSAVLGDDDKAAQFEELLAENGMPRNGLLKSHDRITTTKFRIIGNNVQMLRVDEETDAPLPAELQQKFTKHVQDLIAANGFDAIIFEDYDKGVIDAKLIESVVSEASKHNIPVLVDPKKRNFLQYKNVTVFKPNLKELRDALNKDMPEEMDELAAFCEEFRKQQNIRYLLLTLGERGMLLCHHENGKPGYIHMPTRVRKVADVSGAGDTVIAVAALALAIGASPEEMAEWSNAAAGIVCEYVGVVPVDQERFLKSLSESRG</sequence>
<keyword evidence="2 4" id="KW-0418">Kinase</keyword>
<dbReference type="GO" id="GO:0005829">
    <property type="term" value="C:cytosol"/>
    <property type="evidence" value="ECO:0007669"/>
    <property type="project" value="TreeGrafter"/>
</dbReference>
<evidence type="ECO:0000259" key="3">
    <source>
        <dbReference type="Pfam" id="PF00294"/>
    </source>
</evidence>
<dbReference type="AlphaFoldDB" id="A0A644WR19"/>
<dbReference type="GO" id="GO:0033785">
    <property type="term" value="F:heptose 7-phosphate kinase activity"/>
    <property type="evidence" value="ECO:0007669"/>
    <property type="project" value="UniProtKB-EC"/>
</dbReference>
<dbReference type="EC" id="2.7.1.167" evidence="4"/>
<name>A0A644WR19_9ZZZZ</name>
<organism evidence="4">
    <name type="scientific">bioreactor metagenome</name>
    <dbReference type="NCBI Taxonomy" id="1076179"/>
    <lineage>
        <taxon>unclassified sequences</taxon>
        <taxon>metagenomes</taxon>
        <taxon>ecological metagenomes</taxon>
    </lineage>
</organism>
<protein>
    <submittedName>
        <fullName evidence="4">D-beta-D-heptose 7-phosphate kinase</fullName>
        <ecNumber evidence="4">2.7.1.167</ecNumber>
    </submittedName>
</protein>
<dbReference type="InterPro" id="IPR002173">
    <property type="entry name" value="Carboh/pur_kinase_PfkB_CS"/>
</dbReference>
<keyword evidence="1 4" id="KW-0808">Transferase</keyword>
<accession>A0A644WR19</accession>